<dbReference type="UniPathway" id="UPA00219"/>
<evidence type="ECO:0000313" key="12">
    <source>
        <dbReference type="Proteomes" id="UP000012019"/>
    </source>
</evidence>
<dbReference type="Gene3D" id="3.40.50.720">
    <property type="entry name" value="NAD(P)-binding Rossmann-like Domain"/>
    <property type="match status" value="1"/>
</dbReference>
<dbReference type="SUPFAM" id="SSF53244">
    <property type="entry name" value="MurD-like peptide ligases, peptide-binding domain"/>
    <property type="match status" value="1"/>
</dbReference>
<comment type="subcellular location">
    <subcellularLocation>
        <location evidence="1 7 8">Cytoplasm</location>
    </subcellularLocation>
</comment>
<keyword evidence="5 7" id="KW-0547">Nucleotide-binding</keyword>
<dbReference type="EMBL" id="APHR01000027">
    <property type="protein sequence ID" value="EMR13341.1"/>
    <property type="molecule type" value="Genomic_DNA"/>
</dbReference>
<keyword evidence="4 7" id="KW-0436">Ligase</keyword>
<dbReference type="Pfam" id="PF21799">
    <property type="entry name" value="MurD-like_N"/>
    <property type="match status" value="1"/>
</dbReference>
<dbReference type="PANTHER" id="PTHR43692">
    <property type="entry name" value="UDP-N-ACETYLMURAMOYLALANINE--D-GLUTAMATE LIGASE"/>
    <property type="match status" value="1"/>
</dbReference>
<dbReference type="InterPro" id="IPR004101">
    <property type="entry name" value="Mur_ligase_C"/>
</dbReference>
<comment type="pathway">
    <text evidence="2 7 8">Cell wall biogenesis; peptidoglycan biosynthesis.</text>
</comment>
<organism evidence="11 12">
    <name type="scientific">Methylophaga lonarensis MPL</name>
    <dbReference type="NCBI Taxonomy" id="1286106"/>
    <lineage>
        <taxon>Bacteria</taxon>
        <taxon>Pseudomonadati</taxon>
        <taxon>Pseudomonadota</taxon>
        <taxon>Gammaproteobacteria</taxon>
        <taxon>Thiotrichales</taxon>
        <taxon>Piscirickettsiaceae</taxon>
        <taxon>Methylophaga</taxon>
    </lineage>
</organism>
<dbReference type="EC" id="6.3.2.9" evidence="7 8"/>
<feature type="domain" description="Mur ligase C-terminal" evidence="9">
    <location>
        <begin position="312"/>
        <end position="426"/>
    </location>
</feature>
<comment type="catalytic activity">
    <reaction evidence="7 8">
        <text>UDP-N-acetyl-alpha-D-muramoyl-L-alanine + D-glutamate + ATP = UDP-N-acetyl-alpha-D-muramoyl-L-alanyl-D-glutamate + ADP + phosphate + H(+)</text>
        <dbReference type="Rhea" id="RHEA:16429"/>
        <dbReference type="ChEBI" id="CHEBI:15378"/>
        <dbReference type="ChEBI" id="CHEBI:29986"/>
        <dbReference type="ChEBI" id="CHEBI:30616"/>
        <dbReference type="ChEBI" id="CHEBI:43474"/>
        <dbReference type="ChEBI" id="CHEBI:83898"/>
        <dbReference type="ChEBI" id="CHEBI:83900"/>
        <dbReference type="ChEBI" id="CHEBI:456216"/>
        <dbReference type="EC" id="6.3.2.9"/>
    </reaction>
</comment>
<dbReference type="GO" id="GO:0005737">
    <property type="term" value="C:cytoplasm"/>
    <property type="evidence" value="ECO:0007669"/>
    <property type="project" value="UniProtKB-SubCell"/>
</dbReference>
<evidence type="ECO:0000256" key="5">
    <source>
        <dbReference type="ARBA" id="ARBA00022741"/>
    </source>
</evidence>
<name>M7P1I2_9GAMM</name>
<keyword evidence="7 8" id="KW-0132">Cell division</keyword>
<protein>
    <recommendedName>
        <fullName evidence="7 8">UDP-N-acetylmuramoylalanine--D-glutamate ligase</fullName>
        <ecNumber evidence="7 8">6.3.2.9</ecNumber>
    </recommendedName>
    <alternativeName>
        <fullName evidence="7">D-glutamic acid-adding enzyme</fullName>
    </alternativeName>
    <alternativeName>
        <fullName evidence="7">UDP-N-acetylmuramoyl-L-alanyl-D-glutamate synthetase</fullName>
    </alternativeName>
</protein>
<dbReference type="Proteomes" id="UP000012019">
    <property type="component" value="Unassembled WGS sequence"/>
</dbReference>
<dbReference type="GO" id="GO:0008764">
    <property type="term" value="F:UDP-N-acetylmuramoylalanine-D-glutamate ligase activity"/>
    <property type="evidence" value="ECO:0007669"/>
    <property type="project" value="UniProtKB-UniRule"/>
</dbReference>
<keyword evidence="7 8" id="KW-0133">Cell shape</keyword>
<dbReference type="GO" id="GO:0051301">
    <property type="term" value="P:cell division"/>
    <property type="evidence" value="ECO:0007669"/>
    <property type="project" value="UniProtKB-KW"/>
</dbReference>
<dbReference type="GO" id="GO:0009252">
    <property type="term" value="P:peptidoglycan biosynthetic process"/>
    <property type="evidence" value="ECO:0007669"/>
    <property type="project" value="UniProtKB-UniRule"/>
</dbReference>
<evidence type="ECO:0000256" key="2">
    <source>
        <dbReference type="ARBA" id="ARBA00004752"/>
    </source>
</evidence>
<reference evidence="11 12" key="1">
    <citation type="journal article" date="2013" name="Genome Announc.">
        <title>Draft Genome Sequence of Methylophaga lonarensis MPLT, a Haloalkaliphilic (Non-Methane-Utilizing) Methylotroph.</title>
        <authorList>
            <person name="Shetty S.A."/>
            <person name="Marathe N.P."/>
            <person name="Munot H."/>
            <person name="Antony C.P."/>
            <person name="Dhotre D.P."/>
            <person name="Murrell J.C."/>
            <person name="Shouche Y.S."/>
        </authorList>
    </citation>
    <scope>NUCLEOTIDE SEQUENCE [LARGE SCALE GENOMIC DNA]</scope>
    <source>
        <strain evidence="11 12">MPL</strain>
    </source>
</reference>
<dbReference type="OrthoDB" id="9809796at2"/>
<feature type="domain" description="Mur ligase central" evidence="10">
    <location>
        <begin position="117"/>
        <end position="289"/>
    </location>
</feature>
<comment type="similarity">
    <text evidence="7">Belongs to the MurCDEF family.</text>
</comment>
<keyword evidence="12" id="KW-1185">Reference proteome</keyword>
<dbReference type="Gene3D" id="3.90.190.20">
    <property type="entry name" value="Mur ligase, C-terminal domain"/>
    <property type="match status" value="1"/>
</dbReference>
<dbReference type="GO" id="GO:0008360">
    <property type="term" value="P:regulation of cell shape"/>
    <property type="evidence" value="ECO:0007669"/>
    <property type="project" value="UniProtKB-KW"/>
</dbReference>
<dbReference type="NCBIfam" id="TIGR01087">
    <property type="entry name" value="murD"/>
    <property type="match status" value="1"/>
</dbReference>
<dbReference type="AlphaFoldDB" id="M7P1I2"/>
<evidence type="ECO:0000256" key="4">
    <source>
        <dbReference type="ARBA" id="ARBA00022598"/>
    </source>
</evidence>
<dbReference type="Pfam" id="PF02875">
    <property type="entry name" value="Mur_ligase_C"/>
    <property type="match status" value="1"/>
</dbReference>
<feature type="binding site" evidence="7">
    <location>
        <begin position="119"/>
        <end position="125"/>
    </location>
    <ligand>
        <name>ATP</name>
        <dbReference type="ChEBI" id="CHEBI:30616"/>
    </ligand>
</feature>
<keyword evidence="3 7" id="KW-0963">Cytoplasm</keyword>
<gene>
    <name evidence="7 11" type="primary">murD</name>
    <name evidence="11" type="ORF">MPL1_05619</name>
</gene>
<keyword evidence="7 8" id="KW-0131">Cell cycle</keyword>
<dbReference type="Gene3D" id="3.40.1190.10">
    <property type="entry name" value="Mur-like, catalytic domain"/>
    <property type="match status" value="1"/>
</dbReference>
<sequence length="450" mass="48247">MKIQNKAAHIENCLIVGLGKTGLSCARFLLAQGMDVVVMDTRDNPPCLPELQQSWPQVVVRTGQLDQDWLLRADKVLLSPGVDPRLPEIVAAKEAGVDVIGDIELFARHVNAPVIAVTGSNGKSTVTTLISEMASLSGKNVVTGGNLGTPALDLLSDTPPDFYILELSSFQLETVSSLNAFASVVLNLSADHLDRYDSIHDYQQAKARIYNGDGVMVINRDDPIVQQMMQPDRNVIGFSLQQTAGVDFGLIEQDETLWLAEGQTPLMPVNELGIAGRHNIANALAALALGSAMALPIDAMLQCLKSFKGLAHRCRLVRIRNDVRWFNDSKATNVGACIAAIEGLAEDGNVVLIAGGMAKDQDFSPLTEVFSQSLRALVLFGVDAAKIAAVTPASVAIHYAANMQDAVEKAASVAHQGDVVLLSPACASFDMFKGYEDRGTQFEQAVRELA</sequence>
<evidence type="ECO:0000256" key="7">
    <source>
        <dbReference type="HAMAP-Rule" id="MF_00639"/>
    </source>
</evidence>
<evidence type="ECO:0000313" key="11">
    <source>
        <dbReference type="EMBL" id="EMR13341.1"/>
    </source>
</evidence>
<dbReference type="STRING" id="1286106.MPL1_05619"/>
<evidence type="ECO:0000256" key="6">
    <source>
        <dbReference type="ARBA" id="ARBA00022840"/>
    </source>
</evidence>
<keyword evidence="7 8" id="KW-0573">Peptidoglycan synthesis</keyword>
<dbReference type="InterPro" id="IPR013221">
    <property type="entry name" value="Mur_ligase_cen"/>
</dbReference>
<comment type="function">
    <text evidence="7 8">Cell wall formation. Catalyzes the addition of glutamate to the nucleotide precursor UDP-N-acetylmuramoyl-L-alanine (UMA).</text>
</comment>
<evidence type="ECO:0000259" key="9">
    <source>
        <dbReference type="Pfam" id="PF02875"/>
    </source>
</evidence>
<dbReference type="GO" id="GO:0005524">
    <property type="term" value="F:ATP binding"/>
    <property type="evidence" value="ECO:0007669"/>
    <property type="project" value="UniProtKB-UniRule"/>
</dbReference>
<dbReference type="HAMAP" id="MF_00639">
    <property type="entry name" value="MurD"/>
    <property type="match status" value="1"/>
</dbReference>
<dbReference type="InterPro" id="IPR005762">
    <property type="entry name" value="MurD"/>
</dbReference>
<dbReference type="GO" id="GO:0071555">
    <property type="term" value="P:cell wall organization"/>
    <property type="evidence" value="ECO:0007669"/>
    <property type="project" value="UniProtKB-KW"/>
</dbReference>
<evidence type="ECO:0000256" key="3">
    <source>
        <dbReference type="ARBA" id="ARBA00022490"/>
    </source>
</evidence>
<evidence type="ECO:0000256" key="8">
    <source>
        <dbReference type="RuleBase" id="RU003664"/>
    </source>
</evidence>
<proteinExistence type="inferred from homology"/>
<dbReference type="InterPro" id="IPR036615">
    <property type="entry name" value="Mur_ligase_C_dom_sf"/>
</dbReference>
<comment type="caution">
    <text evidence="11">The sequence shown here is derived from an EMBL/GenBank/DDBJ whole genome shotgun (WGS) entry which is preliminary data.</text>
</comment>
<keyword evidence="7 8" id="KW-0961">Cell wall biogenesis/degradation</keyword>
<evidence type="ECO:0000259" key="10">
    <source>
        <dbReference type="Pfam" id="PF08245"/>
    </source>
</evidence>
<dbReference type="SUPFAM" id="SSF53623">
    <property type="entry name" value="MurD-like peptide ligases, catalytic domain"/>
    <property type="match status" value="1"/>
</dbReference>
<dbReference type="PATRIC" id="fig|1286106.3.peg.1126"/>
<dbReference type="InterPro" id="IPR036565">
    <property type="entry name" value="Mur-like_cat_sf"/>
</dbReference>
<dbReference type="SUPFAM" id="SSF51984">
    <property type="entry name" value="MurCD N-terminal domain"/>
    <property type="match status" value="1"/>
</dbReference>
<dbReference type="RefSeq" id="WP_009726129.1">
    <property type="nucleotide sequence ID" value="NZ_APHR01000027.1"/>
</dbReference>
<dbReference type="PANTHER" id="PTHR43692:SF1">
    <property type="entry name" value="UDP-N-ACETYLMURAMOYLALANINE--D-GLUTAMATE LIGASE"/>
    <property type="match status" value="1"/>
</dbReference>
<evidence type="ECO:0000256" key="1">
    <source>
        <dbReference type="ARBA" id="ARBA00004496"/>
    </source>
</evidence>
<keyword evidence="6 7" id="KW-0067">ATP-binding</keyword>
<dbReference type="eggNOG" id="COG0771">
    <property type="taxonomic scope" value="Bacteria"/>
</dbReference>
<accession>M7P1I2</accession>
<dbReference type="Pfam" id="PF08245">
    <property type="entry name" value="Mur_ligase_M"/>
    <property type="match status" value="1"/>
</dbReference>